<accession>A0A6J6HZR7</accession>
<feature type="transmembrane region" description="Helical" evidence="1">
    <location>
        <begin position="50"/>
        <end position="67"/>
    </location>
</feature>
<feature type="transmembrane region" description="Helical" evidence="1">
    <location>
        <begin position="105"/>
        <end position="130"/>
    </location>
</feature>
<protein>
    <submittedName>
        <fullName evidence="2">Unannotated protein</fullName>
    </submittedName>
</protein>
<evidence type="ECO:0000313" key="2">
    <source>
        <dbReference type="EMBL" id="CAB4617129.1"/>
    </source>
</evidence>
<dbReference type="AlphaFoldDB" id="A0A6J6HZR7"/>
<feature type="transmembrane region" description="Helical" evidence="1">
    <location>
        <begin position="20"/>
        <end position="38"/>
    </location>
</feature>
<sequence length="265" mass="28147">MPATHVGVVRVRFKLIQSQIVISIATIASLAIFTWPLFIESTFASDAQVAQTVFIFLMPALILFVLAQYSAGGIDTRQLAILGVLTALNSVIRLLGAGVAGIETVFFLIIIGAFVFRSSFGFALGALSLLVSAVLSGGIGPWLPFQMMAAALVGVGAGLLPRFPNRVLQILCLAAYAVFASFAYGALMTLWNWPYLAGIGTTLSYLPGAGLIANLERFWQYQILTGGLAWDAGRAITTVILIGLTAPALIATLERAATRAGFRNY</sequence>
<proteinExistence type="predicted"/>
<dbReference type="Gene3D" id="1.10.1760.20">
    <property type="match status" value="1"/>
</dbReference>
<dbReference type="PIRSF" id="PIRSF037395">
    <property type="entry name" value="UCP037395_ABCper"/>
    <property type="match status" value="1"/>
</dbReference>
<feature type="transmembrane region" description="Helical" evidence="1">
    <location>
        <begin position="194"/>
        <end position="215"/>
    </location>
</feature>
<reference evidence="2" key="1">
    <citation type="submission" date="2020-05" db="EMBL/GenBank/DDBJ databases">
        <authorList>
            <person name="Chiriac C."/>
            <person name="Salcher M."/>
            <person name="Ghai R."/>
            <person name="Kavagutti S V."/>
        </authorList>
    </citation>
    <scope>NUCLEOTIDE SEQUENCE</scope>
</reference>
<keyword evidence="1" id="KW-0472">Membrane</keyword>
<feature type="transmembrane region" description="Helical" evidence="1">
    <location>
        <begin position="142"/>
        <end position="161"/>
    </location>
</feature>
<gene>
    <name evidence="2" type="ORF">UFOPK1909_00269</name>
</gene>
<dbReference type="InterPro" id="IPR017196">
    <property type="entry name" value="ECF_substrate-spec_UCP037395"/>
</dbReference>
<feature type="transmembrane region" description="Helical" evidence="1">
    <location>
        <begin position="235"/>
        <end position="253"/>
    </location>
</feature>
<name>A0A6J6HZR7_9ZZZZ</name>
<organism evidence="2">
    <name type="scientific">freshwater metagenome</name>
    <dbReference type="NCBI Taxonomy" id="449393"/>
    <lineage>
        <taxon>unclassified sequences</taxon>
        <taxon>metagenomes</taxon>
        <taxon>ecological metagenomes</taxon>
    </lineage>
</organism>
<evidence type="ECO:0000256" key="1">
    <source>
        <dbReference type="SAM" id="Phobius"/>
    </source>
</evidence>
<keyword evidence="1" id="KW-1133">Transmembrane helix</keyword>
<dbReference type="EMBL" id="CAEZVD010000011">
    <property type="protein sequence ID" value="CAB4617129.1"/>
    <property type="molecule type" value="Genomic_DNA"/>
</dbReference>
<feature type="transmembrane region" description="Helical" evidence="1">
    <location>
        <begin position="167"/>
        <end position="187"/>
    </location>
</feature>
<keyword evidence="1" id="KW-0812">Transmembrane</keyword>